<dbReference type="AlphaFoldDB" id="A0A0F9LP60"/>
<accession>A0A0F9LP60</accession>
<comment type="caution">
    <text evidence="1">The sequence shown here is derived from an EMBL/GenBank/DDBJ whole genome shotgun (WGS) entry which is preliminary data.</text>
</comment>
<sequence>MFIFQINVILCWDMSILLAHRFEEKRMEKALEMLLIDRRNEFRELGASVFPTGSKPITSIKNWEEYLLNFCLDVSEAFKCWSGDKETEITSAMKALTILRQCSKNKTTMNQMTHLLNIAFYLAGEFKVIYKRLE</sequence>
<protein>
    <submittedName>
        <fullName evidence="1">Uncharacterized protein</fullName>
    </submittedName>
</protein>
<reference evidence="1" key="1">
    <citation type="journal article" date="2015" name="Nature">
        <title>Complex archaea that bridge the gap between prokaryotes and eukaryotes.</title>
        <authorList>
            <person name="Spang A."/>
            <person name="Saw J.H."/>
            <person name="Jorgensen S.L."/>
            <person name="Zaremba-Niedzwiedzka K."/>
            <person name="Martijn J."/>
            <person name="Lind A.E."/>
            <person name="van Eijk R."/>
            <person name="Schleper C."/>
            <person name="Guy L."/>
            <person name="Ettema T.J."/>
        </authorList>
    </citation>
    <scope>NUCLEOTIDE SEQUENCE</scope>
</reference>
<evidence type="ECO:0000313" key="1">
    <source>
        <dbReference type="EMBL" id="KKM89006.1"/>
    </source>
</evidence>
<gene>
    <name evidence="1" type="ORF">LCGC14_1252950</name>
</gene>
<proteinExistence type="predicted"/>
<organism evidence="1">
    <name type="scientific">marine sediment metagenome</name>
    <dbReference type="NCBI Taxonomy" id="412755"/>
    <lineage>
        <taxon>unclassified sequences</taxon>
        <taxon>metagenomes</taxon>
        <taxon>ecological metagenomes</taxon>
    </lineage>
</organism>
<dbReference type="EMBL" id="LAZR01006884">
    <property type="protein sequence ID" value="KKM89006.1"/>
    <property type="molecule type" value="Genomic_DNA"/>
</dbReference>
<name>A0A0F9LP60_9ZZZZ</name>